<proteinExistence type="predicted"/>
<dbReference type="Pfam" id="PF22335">
    <property type="entry name" value="Cas10-Cmr2_palm2"/>
    <property type="match status" value="1"/>
</dbReference>
<keyword evidence="5" id="KW-1185">Reference proteome</keyword>
<sequence length="462" mass="49940">MLSQATDEELWTEFLDTSSGWEWNVEAGNVSGIVSLRAADPTVPAARQAETTLRVLRASLPAAALTATWSSGQPATYAEFRRARPEGWLQSFPPGLENPAARPCRQCRRSTAVPRGASSSAPPTAEAERCQDCGLREQHAAYRARERAWSLRRLWDELRAQHPHVHLNVPDDLSALAALGARSTGRRRHPEDAATRVALICADGNAVGAFVAAATQRVNKGKVTRAIESATTTAVLNATSRHCLLHGASGQVADVALIPHVIGGDDLIASVSAHAVWDFVVTLCSEFDRALAATWSPQESRSLEGLTVPTLSVGVAIHHAKRPLGDAIREASDGLDDAKQQGMNSWIAWRDSVRGQPDSGHPAPRPATWLRAHLETIRTFASVPRAHRSTVMMHAAANHEAAEAWELVSEVTRRQGTRHLVERLVGSSTTPEGHLEDVQWALQVAADLDPHPGGRSSQEDSR</sequence>
<name>A0ABV5V6J6_9MICO</name>
<dbReference type="Proteomes" id="UP001589613">
    <property type="component" value="Unassembled WGS sequence"/>
</dbReference>
<evidence type="ECO:0000259" key="3">
    <source>
        <dbReference type="Pfam" id="PF22335"/>
    </source>
</evidence>
<dbReference type="RefSeq" id="WP_377466739.1">
    <property type="nucleotide sequence ID" value="NZ_JBHMAX010000036.1"/>
</dbReference>
<evidence type="ECO:0000313" key="5">
    <source>
        <dbReference type="Proteomes" id="UP001589613"/>
    </source>
</evidence>
<protein>
    <recommendedName>
        <fullName evidence="3">Cas10/Cmr2 second palm domain-containing protein</fullName>
    </recommendedName>
</protein>
<reference evidence="4 5" key="1">
    <citation type="submission" date="2024-09" db="EMBL/GenBank/DDBJ databases">
        <authorList>
            <person name="Sun Q."/>
            <person name="Mori K."/>
        </authorList>
    </citation>
    <scope>NUCLEOTIDE SEQUENCE [LARGE SCALE GENOMIC DNA]</scope>
    <source>
        <strain evidence="4 5">JCM 12763</strain>
    </source>
</reference>
<comment type="caution">
    <text evidence="4">The sequence shown here is derived from an EMBL/GenBank/DDBJ whole genome shotgun (WGS) entry which is preliminary data.</text>
</comment>
<organism evidence="4 5">
    <name type="scientific">Ornithinimicrobium kibberense</name>
    <dbReference type="NCBI Taxonomy" id="282060"/>
    <lineage>
        <taxon>Bacteria</taxon>
        <taxon>Bacillati</taxon>
        <taxon>Actinomycetota</taxon>
        <taxon>Actinomycetes</taxon>
        <taxon>Micrococcales</taxon>
        <taxon>Ornithinimicrobiaceae</taxon>
        <taxon>Ornithinimicrobium</taxon>
    </lineage>
</organism>
<keyword evidence="1" id="KW-0547">Nucleotide-binding</keyword>
<evidence type="ECO:0000313" key="4">
    <source>
        <dbReference type="EMBL" id="MFB9733443.1"/>
    </source>
</evidence>
<evidence type="ECO:0000256" key="1">
    <source>
        <dbReference type="ARBA" id="ARBA00022741"/>
    </source>
</evidence>
<dbReference type="InterPro" id="IPR054767">
    <property type="entry name" value="Cas10-Cmr2_palm2"/>
</dbReference>
<gene>
    <name evidence="4" type="ORF">ACFFN0_15445</name>
</gene>
<feature type="domain" description="Cas10/Cmr2 second palm" evidence="3">
    <location>
        <begin position="196"/>
        <end position="343"/>
    </location>
</feature>
<dbReference type="Gene3D" id="3.30.70.270">
    <property type="match status" value="1"/>
</dbReference>
<dbReference type="InterPro" id="IPR043128">
    <property type="entry name" value="Rev_trsase/Diguanyl_cyclase"/>
</dbReference>
<dbReference type="EMBL" id="JBHMAX010000036">
    <property type="protein sequence ID" value="MFB9733443.1"/>
    <property type="molecule type" value="Genomic_DNA"/>
</dbReference>
<accession>A0ABV5V6J6</accession>
<evidence type="ECO:0000256" key="2">
    <source>
        <dbReference type="ARBA" id="ARBA00023118"/>
    </source>
</evidence>
<keyword evidence="2" id="KW-0051">Antiviral defense</keyword>